<accession>A0A938XSU9</accession>
<dbReference type="SUPFAM" id="SSF140453">
    <property type="entry name" value="EsxAB dimer-like"/>
    <property type="match status" value="1"/>
</dbReference>
<reference evidence="1" key="1">
    <citation type="submission" date="2021-01" db="EMBL/GenBank/DDBJ databases">
        <title>Genomic Encyclopedia of Type Strains, Phase IV (KMG-IV): sequencing the most valuable type-strain genomes for metagenomic binning, comparative biology and taxonomic classification.</title>
        <authorList>
            <person name="Goeker M."/>
        </authorList>
    </citation>
    <scope>NUCLEOTIDE SEQUENCE</scope>
    <source>
        <strain evidence="1">DSM 25523</strain>
    </source>
</reference>
<organism evidence="1 2">
    <name type="scientific">Brevibacillus fulvus</name>
    <dbReference type="NCBI Taxonomy" id="1125967"/>
    <lineage>
        <taxon>Bacteria</taxon>
        <taxon>Bacillati</taxon>
        <taxon>Bacillota</taxon>
        <taxon>Bacilli</taxon>
        <taxon>Bacillales</taxon>
        <taxon>Paenibacillaceae</taxon>
        <taxon>Brevibacillus</taxon>
    </lineage>
</organism>
<dbReference type="InterPro" id="IPR036689">
    <property type="entry name" value="ESAT-6-like_sf"/>
</dbReference>
<gene>
    <name evidence="1" type="ORF">JOD01_001393</name>
</gene>
<dbReference type="GO" id="GO:0009306">
    <property type="term" value="P:protein secretion"/>
    <property type="evidence" value="ECO:0007669"/>
    <property type="project" value="InterPro"/>
</dbReference>
<name>A0A938XSU9_9BACL</name>
<evidence type="ECO:0000313" key="1">
    <source>
        <dbReference type="EMBL" id="MBM7589793.1"/>
    </source>
</evidence>
<dbReference type="Pfam" id="PF10824">
    <property type="entry name" value="T7SS_ESX_EspC"/>
    <property type="match status" value="1"/>
</dbReference>
<protein>
    <submittedName>
        <fullName evidence="1">Uncharacterized protein YukE</fullName>
    </submittedName>
</protein>
<dbReference type="Gene3D" id="1.10.287.1060">
    <property type="entry name" value="ESAT-6-like"/>
    <property type="match status" value="1"/>
</dbReference>
<dbReference type="EMBL" id="JAFBEB010000003">
    <property type="protein sequence ID" value="MBM7589793.1"/>
    <property type="molecule type" value="Genomic_DNA"/>
</dbReference>
<dbReference type="Proteomes" id="UP000717624">
    <property type="component" value="Unassembled WGS sequence"/>
</dbReference>
<keyword evidence="2" id="KW-1185">Reference proteome</keyword>
<dbReference type="InterPro" id="IPR022536">
    <property type="entry name" value="EspC"/>
</dbReference>
<dbReference type="AlphaFoldDB" id="A0A938XSU9"/>
<comment type="caution">
    <text evidence="1">The sequence shown here is derived from an EMBL/GenBank/DDBJ whole genome shotgun (WGS) entry which is preliminary data.</text>
</comment>
<evidence type="ECO:0000313" key="2">
    <source>
        <dbReference type="Proteomes" id="UP000717624"/>
    </source>
</evidence>
<sequence>MTRILVTPELLHNLSKDFEQAAHQLNQVRDRLHGTMSSLSWEVRQKLSIEEKWNAAQSAASSISTQNQAFSRRLTQSAELFQTRDQEGAKLLGSAVAASLLRSMGATPLGSAALLAAGSVALTQLPQEKWKEKLAELGRAALTPAAKIALFRTMLTFTPGKTPGVYNVSTKVAGTKLASLYYRYVGTMANRYLPAGIAKKVPNTLSGVVKQVVGLKETFNRASSAGISNHLLKNAVKKFPVVGALIEGFGAVKSIGTAVETHQGETREEYWRNVARDSASSLNRAFWRTLGGWAGGAAAVAVTWETGPGAVAAAIGGSYVGTQLGDQIADWTDNFARKGGELVGNLIPDAIDKTKELAANVGNTFKEAGDAIKDGVQEMGKKIDQGLKSLIKLPEFFG</sequence>
<proteinExistence type="predicted"/>
<dbReference type="RefSeq" id="WP_204517510.1">
    <property type="nucleotide sequence ID" value="NZ_BAABIN010000033.1"/>
</dbReference>